<accession>A0A9P8TH17</accession>
<proteinExistence type="predicted"/>
<reference evidence="1" key="2">
    <citation type="submission" date="2021-01" db="EMBL/GenBank/DDBJ databases">
        <authorList>
            <person name="Schikora-Tamarit M.A."/>
        </authorList>
    </citation>
    <scope>NUCLEOTIDE SEQUENCE</scope>
    <source>
        <strain evidence="1">CBS6341</strain>
    </source>
</reference>
<dbReference type="AlphaFoldDB" id="A0A9P8TH17"/>
<name>A0A9P8TH17_9ASCO</name>
<gene>
    <name evidence="1" type="ORF">WICMUC_001380</name>
</gene>
<organism evidence="1 2">
    <name type="scientific">Wickerhamomyces mucosus</name>
    <dbReference type="NCBI Taxonomy" id="1378264"/>
    <lineage>
        <taxon>Eukaryota</taxon>
        <taxon>Fungi</taxon>
        <taxon>Dikarya</taxon>
        <taxon>Ascomycota</taxon>
        <taxon>Saccharomycotina</taxon>
        <taxon>Saccharomycetes</taxon>
        <taxon>Phaffomycetales</taxon>
        <taxon>Wickerhamomycetaceae</taxon>
        <taxon>Wickerhamomyces</taxon>
    </lineage>
</organism>
<evidence type="ECO:0000313" key="2">
    <source>
        <dbReference type="Proteomes" id="UP000769528"/>
    </source>
</evidence>
<reference evidence="1" key="1">
    <citation type="journal article" date="2021" name="Open Biol.">
        <title>Shared evolutionary footprints suggest mitochondrial oxidative damage underlies multiple complex I losses in fungi.</title>
        <authorList>
            <person name="Schikora-Tamarit M.A."/>
            <person name="Marcet-Houben M."/>
            <person name="Nosek J."/>
            <person name="Gabaldon T."/>
        </authorList>
    </citation>
    <scope>NUCLEOTIDE SEQUENCE</scope>
    <source>
        <strain evidence="1">CBS6341</strain>
    </source>
</reference>
<keyword evidence="2" id="KW-1185">Reference proteome</keyword>
<sequence length="222" mass="26240">MTRLDNHKLVKISKKYSKQGIRTWSTPNKKQIELIESMLIINKNKTLQSLKLNTKDWNRANLIISRFIRSFIDKELFKLKFPKISSNFKNSNDDLNNVLDFEYLNKFQKKIVTIYSKDLKILQNLQQSFDDESNNLKDLEKFYQNFLKTYNDELNKILIDNPDLTESNLINNQSIDSNIDTIDNNDLDKELEIQLQKLNDGLIKINSKTVKLNQFAKLLNEF</sequence>
<protein>
    <submittedName>
        <fullName evidence="1">Uncharacterized protein</fullName>
    </submittedName>
</protein>
<comment type="caution">
    <text evidence="1">The sequence shown here is derived from an EMBL/GenBank/DDBJ whole genome shotgun (WGS) entry which is preliminary data.</text>
</comment>
<dbReference type="Proteomes" id="UP000769528">
    <property type="component" value="Unassembled WGS sequence"/>
</dbReference>
<evidence type="ECO:0000313" key="1">
    <source>
        <dbReference type="EMBL" id="KAH3678571.1"/>
    </source>
</evidence>
<dbReference type="EMBL" id="JAEUBF010000438">
    <property type="protein sequence ID" value="KAH3678571.1"/>
    <property type="molecule type" value="Genomic_DNA"/>
</dbReference>